<dbReference type="RefSeq" id="XP_020549294.1">
    <property type="nucleotide sequence ID" value="XM_020693635.1"/>
</dbReference>
<accession>A0A8M8UZ69</accession>
<dbReference type="OrthoDB" id="7854943at2759"/>
<evidence type="ECO:0000313" key="2">
    <source>
        <dbReference type="RefSeq" id="XP_020549294.1"/>
    </source>
</evidence>
<dbReference type="KEGG" id="sind:105161995"/>
<dbReference type="SUPFAM" id="SSF56235">
    <property type="entry name" value="N-terminal nucleophile aminohydrolases (Ntn hydrolases)"/>
    <property type="match status" value="1"/>
</dbReference>
<reference evidence="2" key="1">
    <citation type="submission" date="2025-08" db="UniProtKB">
        <authorList>
            <consortium name="RefSeq"/>
        </authorList>
    </citation>
    <scope>IDENTIFICATION</scope>
</reference>
<proteinExistence type="predicted"/>
<dbReference type="GeneID" id="105161995"/>
<gene>
    <name evidence="2" type="primary">LOC105161995</name>
</gene>
<dbReference type="InterPro" id="IPR029055">
    <property type="entry name" value="Ntn_hydrolases_N"/>
</dbReference>
<organism evidence="1 2">
    <name type="scientific">Sesamum indicum</name>
    <name type="common">Oriental sesame</name>
    <name type="synonym">Sesamum orientale</name>
    <dbReference type="NCBI Taxonomy" id="4182"/>
    <lineage>
        <taxon>Eukaryota</taxon>
        <taxon>Viridiplantae</taxon>
        <taxon>Streptophyta</taxon>
        <taxon>Embryophyta</taxon>
        <taxon>Tracheophyta</taxon>
        <taxon>Spermatophyta</taxon>
        <taxon>Magnoliopsida</taxon>
        <taxon>eudicotyledons</taxon>
        <taxon>Gunneridae</taxon>
        <taxon>Pentapetalae</taxon>
        <taxon>asterids</taxon>
        <taxon>lamiids</taxon>
        <taxon>Lamiales</taxon>
        <taxon>Pedaliaceae</taxon>
        <taxon>Sesamum</taxon>
    </lineage>
</organism>
<name>A0A8M8UZ69_SESIN</name>
<keyword evidence="1" id="KW-1185">Reference proteome</keyword>
<sequence length="194" mass="20920">MVIQVRVPISMLSGCDCLRSRFTICFRLCTLLSPPTHQLVVKAVSLAIAQDGASGGSRFTICLRLCTLLSPPTHQLVVKAVSLAIARDGASGGVVRTVTINKDGVTRKFYPGDTLPLWHEEMEPQNSLLDTLSAASPEPMVRVPISMLSSCDCLRKLHMRCAHCWAQGEGVELCARGMAQTGRSLVGRALMATL</sequence>
<evidence type="ECO:0000313" key="1">
    <source>
        <dbReference type="Proteomes" id="UP000504604"/>
    </source>
</evidence>
<dbReference type="Gene3D" id="3.60.20.10">
    <property type="entry name" value="Glutamine Phosphoribosylpyrophosphate, subunit 1, domain 1"/>
    <property type="match status" value="1"/>
</dbReference>
<protein>
    <submittedName>
        <fullName evidence="2">Uncharacterized protein LOC105161995 isoform X1</fullName>
    </submittedName>
</protein>
<dbReference type="AlphaFoldDB" id="A0A8M8UZ69"/>
<dbReference type="Proteomes" id="UP000504604">
    <property type="component" value="Linkage group LG5"/>
</dbReference>